<dbReference type="SUPFAM" id="SSF46689">
    <property type="entry name" value="Homeodomain-like"/>
    <property type="match status" value="1"/>
</dbReference>
<accession>A0A8H3KXP9</accession>
<dbReference type="Proteomes" id="UP000615446">
    <property type="component" value="Unassembled WGS sequence"/>
</dbReference>
<name>A0A8H3KXP9_9GLOM</name>
<dbReference type="AlphaFoldDB" id="A0A8H3KXP9"/>
<evidence type="ECO:0000313" key="2">
    <source>
        <dbReference type="Proteomes" id="UP000615446"/>
    </source>
</evidence>
<organism evidence="1 2">
    <name type="scientific">Rhizophagus clarus</name>
    <dbReference type="NCBI Taxonomy" id="94130"/>
    <lineage>
        <taxon>Eukaryota</taxon>
        <taxon>Fungi</taxon>
        <taxon>Fungi incertae sedis</taxon>
        <taxon>Mucoromycota</taxon>
        <taxon>Glomeromycotina</taxon>
        <taxon>Glomeromycetes</taxon>
        <taxon>Glomerales</taxon>
        <taxon>Glomeraceae</taxon>
        <taxon>Rhizophagus</taxon>
    </lineage>
</organism>
<dbReference type="OrthoDB" id="2385703at2759"/>
<reference evidence="1" key="1">
    <citation type="submission" date="2019-10" db="EMBL/GenBank/DDBJ databases">
        <title>Conservation and host-specific expression of non-tandemly repeated heterogenous ribosome RNA gene in arbuscular mycorrhizal fungi.</title>
        <authorList>
            <person name="Maeda T."/>
            <person name="Kobayashi Y."/>
            <person name="Nakagawa T."/>
            <person name="Ezawa T."/>
            <person name="Yamaguchi K."/>
            <person name="Bino T."/>
            <person name="Nishimoto Y."/>
            <person name="Shigenobu S."/>
            <person name="Kawaguchi M."/>
        </authorList>
    </citation>
    <scope>NUCLEOTIDE SEQUENCE</scope>
    <source>
        <strain evidence="1">HR1</strain>
    </source>
</reference>
<dbReference type="EMBL" id="BLAL01000017">
    <property type="protein sequence ID" value="GES75780.1"/>
    <property type="molecule type" value="Genomic_DNA"/>
</dbReference>
<protein>
    <submittedName>
        <fullName evidence="1">Paired box protein Pax-7-like</fullName>
    </submittedName>
</protein>
<dbReference type="InterPro" id="IPR009057">
    <property type="entry name" value="Homeodomain-like_sf"/>
</dbReference>
<proteinExistence type="predicted"/>
<dbReference type="Pfam" id="PF13551">
    <property type="entry name" value="HTH_29"/>
    <property type="match status" value="1"/>
</dbReference>
<sequence>MGQLSNEQKIRAITMLECGLSTREVAKKIGCASNTTILRIKKKYEETGNVENKPRSGRPRKLNERDERILVRRLATEECSNAVQLQKSIKTYNNIEESFSKTFVSRILSFE</sequence>
<comment type="caution">
    <text evidence="1">The sequence shown here is derived from an EMBL/GenBank/DDBJ whole genome shotgun (WGS) entry which is preliminary data.</text>
</comment>
<gene>
    <name evidence="1" type="ORF">RCL2_000319100</name>
</gene>
<evidence type="ECO:0000313" key="1">
    <source>
        <dbReference type="EMBL" id="GES75780.1"/>
    </source>
</evidence>